<dbReference type="EMBL" id="JAUCBP010000006">
    <property type="protein sequence ID" value="MDM7860011.1"/>
    <property type="molecule type" value="Genomic_DNA"/>
</dbReference>
<dbReference type="Proteomes" id="UP001234343">
    <property type="component" value="Unassembled WGS sequence"/>
</dbReference>
<keyword evidence="2" id="KW-1185">Reference proteome</keyword>
<comment type="caution">
    <text evidence="1">The sequence shown here is derived from an EMBL/GenBank/DDBJ whole genome shotgun (WGS) entry which is preliminary data.</text>
</comment>
<organism evidence="1 2">
    <name type="scientific">Alteromonas arenosi</name>
    <dbReference type="NCBI Taxonomy" id="3055817"/>
    <lineage>
        <taxon>Bacteria</taxon>
        <taxon>Pseudomonadati</taxon>
        <taxon>Pseudomonadota</taxon>
        <taxon>Gammaproteobacteria</taxon>
        <taxon>Alteromonadales</taxon>
        <taxon>Alteromonadaceae</taxon>
        <taxon>Alteromonas/Salinimonas group</taxon>
        <taxon>Alteromonas</taxon>
    </lineage>
</organism>
<name>A0ABT7SV03_9ALTE</name>
<evidence type="ECO:0008006" key="3">
    <source>
        <dbReference type="Google" id="ProtNLM"/>
    </source>
</evidence>
<gene>
    <name evidence="1" type="ORF">QTP81_05305</name>
</gene>
<evidence type="ECO:0000313" key="1">
    <source>
        <dbReference type="EMBL" id="MDM7860011.1"/>
    </source>
</evidence>
<accession>A0ABT7SV03</accession>
<sequence>MIEKQDEQALERFFFALSQAMSDVSLGELLAFYHVPCVFVSNDEKTVCSNPEQITSRLTRLFEPCQKANAIQHNATVVHAMTLSDSILFAKVDWQICNDKNDVEFSCSTSYTLERGGEFGFDIIVSVIDEEERALDDMCSQMEAQ</sequence>
<evidence type="ECO:0000313" key="2">
    <source>
        <dbReference type="Proteomes" id="UP001234343"/>
    </source>
</evidence>
<proteinExistence type="predicted"/>
<reference evidence="1 2" key="1">
    <citation type="submission" date="2023-06" db="EMBL/GenBank/DDBJ databases">
        <title>Alteromonas sp. ASW11-36 isolated from intertidal sand.</title>
        <authorList>
            <person name="Li Y."/>
        </authorList>
    </citation>
    <scope>NUCLEOTIDE SEQUENCE [LARGE SCALE GENOMIC DNA]</scope>
    <source>
        <strain evidence="1 2">ASW11-36</strain>
    </source>
</reference>
<dbReference type="RefSeq" id="WP_289364220.1">
    <property type="nucleotide sequence ID" value="NZ_JAUCBP010000006.1"/>
</dbReference>
<protein>
    <recommendedName>
        <fullName evidence="3">Nuclear transport factor 2 family protein</fullName>
    </recommendedName>
</protein>